<dbReference type="Proteomes" id="UP000624183">
    <property type="component" value="Unassembled WGS sequence"/>
</dbReference>
<feature type="compositionally biased region" description="Basic and acidic residues" evidence="1">
    <location>
        <begin position="61"/>
        <end position="76"/>
    </location>
</feature>
<organism evidence="2 3">
    <name type="scientific">Streptomyces rubiginosohelvolus</name>
    <dbReference type="NCBI Taxonomy" id="67362"/>
    <lineage>
        <taxon>Bacteria</taxon>
        <taxon>Bacillati</taxon>
        <taxon>Actinomycetota</taxon>
        <taxon>Actinomycetes</taxon>
        <taxon>Kitasatosporales</taxon>
        <taxon>Streptomycetaceae</taxon>
        <taxon>Streptomyces</taxon>
    </lineage>
</organism>
<keyword evidence="3" id="KW-1185">Reference proteome</keyword>
<proteinExistence type="predicted"/>
<dbReference type="EMBL" id="BMUW01000008">
    <property type="protein sequence ID" value="GGZ64415.1"/>
    <property type="molecule type" value="Genomic_DNA"/>
</dbReference>
<evidence type="ECO:0000313" key="3">
    <source>
        <dbReference type="Proteomes" id="UP000624183"/>
    </source>
</evidence>
<protein>
    <recommendedName>
        <fullName evidence="4">CU044_5270 family protein</fullName>
    </recommendedName>
</protein>
<evidence type="ECO:0008006" key="4">
    <source>
        <dbReference type="Google" id="ProtNLM"/>
    </source>
</evidence>
<gene>
    <name evidence="2" type="ORF">GCM10010328_43900</name>
</gene>
<dbReference type="NCBIfam" id="NF038083">
    <property type="entry name" value="CU044_5270_fam"/>
    <property type="match status" value="1"/>
</dbReference>
<name>A0ABQ3C1A9_9ACTN</name>
<feature type="region of interest" description="Disordered" evidence="1">
    <location>
        <begin position="46"/>
        <end position="78"/>
    </location>
</feature>
<dbReference type="InterPro" id="IPR047789">
    <property type="entry name" value="CU044_5270-like"/>
</dbReference>
<evidence type="ECO:0000256" key="1">
    <source>
        <dbReference type="SAM" id="MobiDB-lite"/>
    </source>
</evidence>
<sequence>MTGTDNGREAYAAERAELARLLPPAPGTDLPPGRHEHHRERLMNLIDDDTARAQGRTGADAQDRARERAGRPDRSRLLRPSFLAPATALAVAGALVLGYAAQNGGPAGTGSAGETRSVSQVLLRISDAAGKGEALPVRDDQFVYTRGTGRDVDLTTGKLLVQPLEESETWYSQKPGPQKKLGLSRQHGETLPINAELGDSEGTRPGLHRPTYRWLATLPTDPQELLDYLSEITPKFEGEDRDQALFEAIGGLIGDTILPPGTAAALYKAAALIPGVTEAPDAVDALGRKGVGIARDDERSGVRTEWVFDPEDLSYLGWSSHLTKDTEYGKKGDFLGDSAVIETAVVDEAGVRPQD</sequence>
<reference evidence="3" key="1">
    <citation type="journal article" date="2019" name="Int. J. Syst. Evol. Microbiol.">
        <title>The Global Catalogue of Microorganisms (GCM) 10K type strain sequencing project: providing services to taxonomists for standard genome sequencing and annotation.</title>
        <authorList>
            <consortium name="The Broad Institute Genomics Platform"/>
            <consortium name="The Broad Institute Genome Sequencing Center for Infectious Disease"/>
            <person name="Wu L."/>
            <person name="Ma J."/>
        </authorList>
    </citation>
    <scope>NUCLEOTIDE SEQUENCE [LARGE SCALE GENOMIC DNA]</scope>
    <source>
        <strain evidence="3">JCM 4602</strain>
    </source>
</reference>
<accession>A0ABQ3C1A9</accession>
<evidence type="ECO:0000313" key="2">
    <source>
        <dbReference type="EMBL" id="GGZ64415.1"/>
    </source>
</evidence>
<comment type="caution">
    <text evidence="2">The sequence shown here is derived from an EMBL/GenBank/DDBJ whole genome shotgun (WGS) entry which is preliminary data.</text>
</comment>